<dbReference type="InterPro" id="IPR036380">
    <property type="entry name" value="Isochorismatase-like_sf"/>
</dbReference>
<dbReference type="PANTHER" id="PTHR43559">
    <property type="entry name" value="HYDROLASE YCAC-RELATED"/>
    <property type="match status" value="1"/>
</dbReference>
<dbReference type="AlphaFoldDB" id="A0A4S4N1E7"/>
<keyword evidence="5" id="KW-1185">Reference proteome</keyword>
<dbReference type="Gene3D" id="3.40.50.850">
    <property type="entry name" value="Isochorismatase-like"/>
    <property type="match status" value="1"/>
</dbReference>
<dbReference type="Proteomes" id="UP000308730">
    <property type="component" value="Unassembled WGS sequence"/>
</dbReference>
<gene>
    <name evidence="4" type="ORF">EUX98_g1442</name>
</gene>
<organism evidence="4 5">
    <name type="scientific">Antrodiella citrinella</name>
    <dbReference type="NCBI Taxonomy" id="2447956"/>
    <lineage>
        <taxon>Eukaryota</taxon>
        <taxon>Fungi</taxon>
        <taxon>Dikarya</taxon>
        <taxon>Basidiomycota</taxon>
        <taxon>Agaricomycotina</taxon>
        <taxon>Agaricomycetes</taxon>
        <taxon>Polyporales</taxon>
        <taxon>Steccherinaceae</taxon>
        <taxon>Antrodiella</taxon>
    </lineage>
</organism>
<comment type="caution">
    <text evidence="4">The sequence shown here is derived from an EMBL/GenBank/DDBJ whole genome shotgun (WGS) entry which is preliminary data.</text>
</comment>
<dbReference type="InterPro" id="IPR053152">
    <property type="entry name" value="Hydrolase_YcaC-like"/>
</dbReference>
<feature type="signal peptide" evidence="2">
    <location>
        <begin position="1"/>
        <end position="26"/>
    </location>
</feature>
<evidence type="ECO:0000313" key="4">
    <source>
        <dbReference type="EMBL" id="THH32734.1"/>
    </source>
</evidence>
<comment type="similarity">
    <text evidence="1">Belongs to the isochorismatase family.</text>
</comment>
<evidence type="ECO:0000256" key="1">
    <source>
        <dbReference type="ARBA" id="ARBA00006336"/>
    </source>
</evidence>
<dbReference type="PANTHER" id="PTHR43559:SF3">
    <property type="entry name" value="HYDROLASE YCAC-RELATED"/>
    <property type="match status" value="1"/>
</dbReference>
<dbReference type="Pfam" id="PF00857">
    <property type="entry name" value="Isochorismatase"/>
    <property type="match status" value="1"/>
</dbReference>
<proteinExistence type="inferred from homology"/>
<name>A0A4S4N1E7_9APHY</name>
<evidence type="ECO:0000259" key="3">
    <source>
        <dbReference type="Pfam" id="PF00857"/>
    </source>
</evidence>
<evidence type="ECO:0000313" key="5">
    <source>
        <dbReference type="Proteomes" id="UP000308730"/>
    </source>
</evidence>
<keyword evidence="2" id="KW-0732">Signal</keyword>
<reference evidence="4 5" key="1">
    <citation type="submission" date="2019-02" db="EMBL/GenBank/DDBJ databases">
        <title>Genome sequencing of the rare red list fungi Antrodiella citrinella (Flaviporus citrinellus).</title>
        <authorList>
            <person name="Buettner E."/>
            <person name="Kellner H."/>
        </authorList>
    </citation>
    <scope>NUCLEOTIDE SEQUENCE [LARGE SCALE GENOMIC DNA]</scope>
    <source>
        <strain evidence="4 5">DSM 108506</strain>
    </source>
</reference>
<evidence type="ECO:0000256" key="2">
    <source>
        <dbReference type="SAM" id="SignalP"/>
    </source>
</evidence>
<feature type="chain" id="PRO_5020734799" description="Isochorismatase-like domain-containing protein" evidence="2">
    <location>
        <begin position="27"/>
        <end position="234"/>
    </location>
</feature>
<dbReference type="InterPro" id="IPR000868">
    <property type="entry name" value="Isochorismatase-like_dom"/>
</dbReference>
<protein>
    <recommendedName>
        <fullName evidence="3">Isochorismatase-like domain-containing protein</fullName>
    </recommendedName>
</protein>
<dbReference type="SUPFAM" id="SSF52499">
    <property type="entry name" value="Isochorismatase-like hydrolases"/>
    <property type="match status" value="1"/>
</dbReference>
<dbReference type="OrthoDB" id="245563at2759"/>
<feature type="domain" description="Isochorismatase-like" evidence="3">
    <location>
        <begin position="35"/>
        <end position="189"/>
    </location>
</feature>
<dbReference type="EMBL" id="SGPM01000016">
    <property type="protein sequence ID" value="THH32734.1"/>
    <property type="molecule type" value="Genomic_DNA"/>
</dbReference>
<accession>A0A4S4N1E7</accession>
<sequence>MQFTNTSTKLFLVLIVGLCSQPLAFTYDRLDKTNTMLLVVDHQEGLFQMARDQVPSAYKSSILAHAALVKVFSLPTILTTSADTGPNGPLPEEIVAMHPNSMFIHRQGEANTWDNAEFQAVVKGTGKKQVILSGITTDICTSFLAPSLVEAGFSVFANADASGTFNVRTADDSDANDRMRAAGVQILSTFAVAQAHEGLEGHPRSSRVVAVLRYVSAHQLGVTVYLVSKLFWSS</sequence>